<feature type="compositionally biased region" description="Pro residues" evidence="6">
    <location>
        <begin position="1410"/>
        <end position="1431"/>
    </location>
</feature>
<keyword evidence="4" id="KW-0788">Thiol protease</keyword>
<dbReference type="RefSeq" id="WP_074293040.1">
    <property type="nucleotide sequence ID" value="NZ_FRZT01000017.1"/>
</dbReference>
<dbReference type="SUPFAM" id="SSF54001">
    <property type="entry name" value="Cysteine proteinases"/>
    <property type="match status" value="1"/>
</dbReference>
<evidence type="ECO:0000256" key="3">
    <source>
        <dbReference type="ARBA" id="ARBA00022801"/>
    </source>
</evidence>
<evidence type="ECO:0000256" key="4">
    <source>
        <dbReference type="ARBA" id="ARBA00022807"/>
    </source>
</evidence>
<organism evidence="8 9">
    <name type="scientific">Mycobacteroides abscessus subsp. abscessus</name>
    <dbReference type="NCBI Taxonomy" id="1185650"/>
    <lineage>
        <taxon>Bacteria</taxon>
        <taxon>Bacillati</taxon>
        <taxon>Actinomycetota</taxon>
        <taxon>Actinomycetes</taxon>
        <taxon>Mycobacteriales</taxon>
        <taxon>Mycobacteriaceae</taxon>
        <taxon>Mycobacteroides</taxon>
        <taxon>Mycobacteroides abscessus</taxon>
    </lineage>
</organism>
<proteinExistence type="inferred from homology"/>
<dbReference type="Gene3D" id="3.90.1720.10">
    <property type="entry name" value="endopeptidase domain like (from Nostoc punctiforme)"/>
    <property type="match status" value="1"/>
</dbReference>
<reference evidence="8 9" key="1">
    <citation type="submission" date="2016-11" db="EMBL/GenBank/DDBJ databases">
        <authorList>
            <consortium name="Pathogen Informatics"/>
        </authorList>
    </citation>
    <scope>NUCLEOTIDE SEQUENCE [LARGE SCALE GENOMIC DNA]</scope>
    <source>
        <strain evidence="8 9">104</strain>
    </source>
</reference>
<dbReference type="InterPro" id="IPR038765">
    <property type="entry name" value="Papain-like_cys_pep_sf"/>
</dbReference>
<dbReference type="InterPro" id="IPR000064">
    <property type="entry name" value="NLP_P60_dom"/>
</dbReference>
<dbReference type="EMBL" id="FSHM01000004">
    <property type="protein sequence ID" value="SIB24834.1"/>
    <property type="molecule type" value="Genomic_DNA"/>
</dbReference>
<feature type="coiled-coil region" evidence="5">
    <location>
        <begin position="239"/>
        <end position="266"/>
    </location>
</feature>
<evidence type="ECO:0000259" key="7">
    <source>
        <dbReference type="PROSITE" id="PS51935"/>
    </source>
</evidence>
<evidence type="ECO:0000256" key="6">
    <source>
        <dbReference type="SAM" id="MobiDB-lite"/>
    </source>
</evidence>
<dbReference type="GO" id="GO:0008234">
    <property type="term" value="F:cysteine-type peptidase activity"/>
    <property type="evidence" value="ECO:0007669"/>
    <property type="project" value="UniProtKB-KW"/>
</dbReference>
<gene>
    <name evidence="8" type="ORF">SAMEA2070301_03382</name>
</gene>
<keyword evidence="2" id="KW-0645">Protease</keyword>
<feature type="compositionally biased region" description="Low complexity" evidence="6">
    <location>
        <begin position="1432"/>
        <end position="1456"/>
    </location>
</feature>
<feature type="compositionally biased region" description="Low complexity" evidence="6">
    <location>
        <begin position="1486"/>
        <end position="1497"/>
    </location>
</feature>
<feature type="compositionally biased region" description="Gly residues" evidence="6">
    <location>
        <begin position="1474"/>
        <end position="1485"/>
    </location>
</feature>
<comment type="similarity">
    <text evidence="1">Belongs to the peptidase C40 family.</text>
</comment>
<accession>A0AB38D1L8</accession>
<evidence type="ECO:0000256" key="2">
    <source>
        <dbReference type="ARBA" id="ARBA00022670"/>
    </source>
</evidence>
<sequence length="1650" mass="169670">MAAEFIAAQASVLLVPSIKGFRNRLKAQLATVNESVKIEVQAQTSKALAEIAAAKELAEREPIKLRVDTKGITEIRHKYQDLKTEFRKGLTINVAVAGASQLSALGPALAALNQSIVALSQSSLLLPGILSGVASSFGAMAVGSRGVTDAFKAVAAAQKDSADAARKQRDADRAVVDATRELSRVTKDAKRNLEDLNEQLRSAPLDEAEAVLNLQEARSEAAKSFGKSALEQQRDALGVQKAEESLASARRRGARLVEDVAEANRKGVAGSDAVVAATERLAKANEDAARGATSVADLAQAMAKLSPHAQDFVQRITSLQGAWDGLRGAVQDRLFANLGSDIQGLAGTSLPMLERGLTGIAGSINGNLRTAIGELGGSGNQSMIDRIFGNTADAQEILGRSIKPLMDAFLRLSATGSNFLPRLADGFGDLMSRFDRFIVRAEADGSLDKWINAGIDALKNLGNTLVNVGSILNSISEAFTGTGGKGFLQTLQEGTKRLADFLKGAEGQQKLRQFFYEARAELARWRPALEQIPGMIRNVTRAGQSWAEGLLPFLRAASQLLNQHPGLVQAILFAYLGWRTVSPIVKGVSTALEGMKKALDFVSGAFGGAGGDGVNGKTKAFSMLMGPGGPVAVGVTAIAALLVSQYVTAQQEAAESVAYHADMVSRLRTEMDGLSGSLTQQGLLEKLGRAGGFVDPNETNAKPRDLPGLADSQLGVSRERFGQALTPSNQAARDEVIGKARQAILDELNSKQLKDVIGSFDADFVDLHNKGRADDDPNRITNELLAKAVTGDAQAREVFEKAKLPFTLSDLLYGYNNPLDWVPGADGDTPGLSEKARASASIGRFVMDDTNHANEVGADTRANNQAVAGRARFKPGVGNPFAGLGNPQPYWEPGTQGAAGIRVSSPLRDLQKDQPGLIENIRKNGGRFEELADGTIIHLDPDRAKLYLESYASGGMFKGAGTGASDSMIARVSNGEFITKASSVAKYGSAFMHAVNEGKIDKADLPGFDIGGQVGPQIIATPPKPRTDLKFVANAPAVASAPIASSAVPSVASVPVAAPAFPDVPDTSNPGLYDPATGNYSSLPADLGDAGDTSGRNVPQSPTVVQTAQGPQIASPGGYGPAQFGGLAQLPDNLNPVNILSQIGEILLQAVAGFFGIDLSYLNAGRQLVGGLTKQVSGGAANPDAQQLMDQVASPLSNSASAFLPETGAGATAFQRASAMADSMRGKPYVWGGGSLDGTDCSGLVMYVADAYVGKPFSGRDGGTMTEGEKLRARGAVLIGDPSQAPAGTLRIGWNASHTAGTLPDGRNFEASNENTPITIGSGAAGYSSGQFTNWAYFPVPAYAKGGFLSGAGTGASDSMLARVSNGEFITRAASVAKYGSGFFHALNEGKIDRNSLPGFDGGDLVQVPGAPPPAPSPVAGPNPPPAPAPAPAAQSAGPLPTAAQAAQAPQTQGLPTDTATQAVGDAMSSLGSALGGGSGGGGASPGAQAPEGASAEQDPRSILGAAPKNQDHNAPWLSKGIQGAASTIGSAIGSAIGAAGAAGGAFAPGSGAAASAAASMAQGGAQIAGQAVSGVVNVLSSLLVGTASGGTTQGAYGAPVLPQGPAQSQGRGPGIVNNYGDIHTANYDEFYKGQQRREAQQQAPILPMR</sequence>
<keyword evidence="3" id="KW-0378">Hydrolase</keyword>
<evidence type="ECO:0000313" key="9">
    <source>
        <dbReference type="Proteomes" id="UP000185210"/>
    </source>
</evidence>
<keyword evidence="5" id="KW-0175">Coiled coil</keyword>
<feature type="region of interest" description="Disordered" evidence="6">
    <location>
        <begin position="1067"/>
        <end position="1103"/>
    </location>
</feature>
<dbReference type="GO" id="GO:0006508">
    <property type="term" value="P:proteolysis"/>
    <property type="evidence" value="ECO:0007669"/>
    <property type="project" value="UniProtKB-KW"/>
</dbReference>
<protein>
    <submittedName>
        <fullName evidence="8">Bacteriophage-like membrane protein</fullName>
    </submittedName>
</protein>
<feature type="domain" description="NlpC/P60" evidence="7">
    <location>
        <begin position="1207"/>
        <end position="1339"/>
    </location>
</feature>
<feature type="region of interest" description="Disordered" evidence="6">
    <location>
        <begin position="1398"/>
        <end position="1499"/>
    </location>
</feature>
<dbReference type="PROSITE" id="PS51935">
    <property type="entry name" value="NLPC_P60"/>
    <property type="match status" value="1"/>
</dbReference>
<name>A0AB38D1L8_9MYCO</name>
<comment type="caution">
    <text evidence="8">The sequence shown here is derived from an EMBL/GenBank/DDBJ whole genome shotgun (WGS) entry which is preliminary data.</text>
</comment>
<dbReference type="Pfam" id="PF00877">
    <property type="entry name" value="NLPC_P60"/>
    <property type="match status" value="1"/>
</dbReference>
<evidence type="ECO:0000313" key="8">
    <source>
        <dbReference type="EMBL" id="SIB24834.1"/>
    </source>
</evidence>
<evidence type="ECO:0000256" key="5">
    <source>
        <dbReference type="SAM" id="Coils"/>
    </source>
</evidence>
<evidence type="ECO:0000256" key="1">
    <source>
        <dbReference type="ARBA" id="ARBA00007074"/>
    </source>
</evidence>
<dbReference type="Proteomes" id="UP000185210">
    <property type="component" value="Unassembled WGS sequence"/>
</dbReference>
<feature type="compositionally biased region" description="Polar residues" evidence="6">
    <location>
        <begin position="1094"/>
        <end position="1103"/>
    </location>
</feature>